<evidence type="ECO:0000256" key="1">
    <source>
        <dbReference type="SAM" id="MobiDB-lite"/>
    </source>
</evidence>
<dbReference type="AlphaFoldDB" id="A0A5K3EGI4"/>
<proteinExistence type="predicted"/>
<feature type="region of interest" description="Disordered" evidence="1">
    <location>
        <begin position="1"/>
        <end position="36"/>
    </location>
</feature>
<name>A0A5K3EGI4_MESCO</name>
<feature type="compositionally biased region" description="Polar residues" evidence="1">
    <location>
        <begin position="19"/>
        <end position="36"/>
    </location>
</feature>
<protein>
    <submittedName>
        <fullName evidence="2">Uncharacterized protein</fullName>
    </submittedName>
</protein>
<reference evidence="2" key="1">
    <citation type="submission" date="2019-11" db="UniProtKB">
        <authorList>
            <consortium name="WormBaseParasite"/>
        </authorList>
    </citation>
    <scope>IDENTIFICATION</scope>
</reference>
<sequence>MLLTGDRPPPPMFRPPFSRDQSARSNPVCNTSGSLRSRTGRVVAISHSALLLTTAKATFSFPSSTASPHRSAEIAEEESRTKTPLPAH</sequence>
<dbReference type="WBParaSite" id="MCU_000372-RA">
    <property type="protein sequence ID" value="MCU_000372-RA"/>
    <property type="gene ID" value="MCU_000372"/>
</dbReference>
<feature type="region of interest" description="Disordered" evidence="1">
    <location>
        <begin position="60"/>
        <end position="88"/>
    </location>
</feature>
<evidence type="ECO:0000313" key="2">
    <source>
        <dbReference type="WBParaSite" id="MCU_000372-RA"/>
    </source>
</evidence>
<organism evidence="2">
    <name type="scientific">Mesocestoides corti</name>
    <name type="common">Flatworm</name>
    <dbReference type="NCBI Taxonomy" id="53468"/>
    <lineage>
        <taxon>Eukaryota</taxon>
        <taxon>Metazoa</taxon>
        <taxon>Spiralia</taxon>
        <taxon>Lophotrochozoa</taxon>
        <taxon>Platyhelminthes</taxon>
        <taxon>Cestoda</taxon>
        <taxon>Eucestoda</taxon>
        <taxon>Cyclophyllidea</taxon>
        <taxon>Mesocestoididae</taxon>
        <taxon>Mesocestoides</taxon>
    </lineage>
</organism>
<accession>A0A5K3EGI4</accession>
<feature type="compositionally biased region" description="Basic and acidic residues" evidence="1">
    <location>
        <begin position="70"/>
        <end position="81"/>
    </location>
</feature>